<comment type="catalytic activity">
    <reaction evidence="10">
        <text>L-cysteine + L-glutamate + ATP = gamma-L-glutamyl-L-cysteine + ADP + phosphate + H(+)</text>
        <dbReference type="Rhea" id="RHEA:13285"/>
        <dbReference type="ChEBI" id="CHEBI:15378"/>
        <dbReference type="ChEBI" id="CHEBI:29985"/>
        <dbReference type="ChEBI" id="CHEBI:30616"/>
        <dbReference type="ChEBI" id="CHEBI:35235"/>
        <dbReference type="ChEBI" id="CHEBI:43474"/>
        <dbReference type="ChEBI" id="CHEBI:58173"/>
        <dbReference type="ChEBI" id="CHEBI:456216"/>
        <dbReference type="EC" id="6.3.2.2"/>
    </reaction>
</comment>
<protein>
    <recommendedName>
        <fullName evidence="3 10">Glutamate--cysteine ligase</fullName>
        <ecNumber evidence="3 10">6.3.2.2</ecNumber>
    </recommendedName>
    <alternativeName>
        <fullName evidence="9 10">Gamma-ECS</fullName>
    </alternativeName>
    <alternativeName>
        <fullName evidence="8 10">Gamma-glutamylcysteine synthetase</fullName>
    </alternativeName>
</protein>
<dbReference type="SUPFAM" id="SSF55931">
    <property type="entry name" value="Glutamine synthetase/guanido kinase"/>
    <property type="match status" value="1"/>
</dbReference>
<dbReference type="PANTHER" id="PTHR11164:SF0">
    <property type="entry name" value="GLUTAMATE--CYSTEINE LIGASE CATALYTIC SUBUNIT"/>
    <property type="match status" value="1"/>
</dbReference>
<dbReference type="InterPro" id="IPR004308">
    <property type="entry name" value="GCS"/>
</dbReference>
<evidence type="ECO:0000313" key="11">
    <source>
        <dbReference type="EMBL" id="KAK0650156.1"/>
    </source>
</evidence>
<dbReference type="GO" id="GO:0004357">
    <property type="term" value="F:glutamate-cysteine ligase activity"/>
    <property type="evidence" value="ECO:0007669"/>
    <property type="project" value="UniProtKB-UniRule"/>
</dbReference>
<dbReference type="Proteomes" id="UP001175001">
    <property type="component" value="Unassembled WGS sequence"/>
</dbReference>
<evidence type="ECO:0000256" key="7">
    <source>
        <dbReference type="ARBA" id="ARBA00022840"/>
    </source>
</evidence>
<evidence type="ECO:0000256" key="1">
    <source>
        <dbReference type="ARBA" id="ARBA00005006"/>
    </source>
</evidence>
<dbReference type="EC" id="6.3.2.2" evidence="3 10"/>
<proteinExistence type="inferred from homology"/>
<keyword evidence="5 10" id="KW-0317">Glutathione biosynthesis</keyword>
<dbReference type="AlphaFoldDB" id="A0AA39YEQ0"/>
<dbReference type="GO" id="GO:0005524">
    <property type="term" value="F:ATP binding"/>
    <property type="evidence" value="ECO:0007669"/>
    <property type="project" value="UniProtKB-UniRule"/>
</dbReference>
<evidence type="ECO:0000256" key="6">
    <source>
        <dbReference type="ARBA" id="ARBA00022741"/>
    </source>
</evidence>
<dbReference type="Gene3D" id="3.30.590.50">
    <property type="match status" value="1"/>
</dbReference>
<evidence type="ECO:0000256" key="9">
    <source>
        <dbReference type="ARBA" id="ARBA00032122"/>
    </source>
</evidence>
<evidence type="ECO:0000256" key="8">
    <source>
        <dbReference type="ARBA" id="ARBA00030585"/>
    </source>
</evidence>
<accession>A0AA39YEQ0</accession>
<dbReference type="EMBL" id="JAUJDW010000039">
    <property type="protein sequence ID" value="KAK0650156.1"/>
    <property type="molecule type" value="Genomic_DNA"/>
</dbReference>
<keyword evidence="6 10" id="KW-0547">Nucleotide-binding</keyword>
<name>A0AA39YEQ0_9PEZI</name>
<evidence type="ECO:0000256" key="2">
    <source>
        <dbReference type="ARBA" id="ARBA00008100"/>
    </source>
</evidence>
<dbReference type="InterPro" id="IPR014746">
    <property type="entry name" value="Gln_synth/guanido_kin_cat_dom"/>
</dbReference>
<feature type="non-terminal residue" evidence="11">
    <location>
        <position position="1"/>
    </location>
</feature>
<evidence type="ECO:0000256" key="4">
    <source>
        <dbReference type="ARBA" id="ARBA00022598"/>
    </source>
</evidence>
<evidence type="ECO:0000256" key="5">
    <source>
        <dbReference type="ARBA" id="ARBA00022684"/>
    </source>
</evidence>
<gene>
    <name evidence="11" type="primary">gcs1_0</name>
    <name evidence="11" type="ORF">DIS24_g7063</name>
</gene>
<organism evidence="11 12">
    <name type="scientific">Lasiodiplodia hormozganensis</name>
    <dbReference type="NCBI Taxonomy" id="869390"/>
    <lineage>
        <taxon>Eukaryota</taxon>
        <taxon>Fungi</taxon>
        <taxon>Dikarya</taxon>
        <taxon>Ascomycota</taxon>
        <taxon>Pezizomycotina</taxon>
        <taxon>Dothideomycetes</taxon>
        <taxon>Dothideomycetes incertae sedis</taxon>
        <taxon>Botryosphaeriales</taxon>
        <taxon>Botryosphaeriaceae</taxon>
        <taxon>Lasiodiplodia</taxon>
    </lineage>
</organism>
<evidence type="ECO:0000256" key="3">
    <source>
        <dbReference type="ARBA" id="ARBA00012220"/>
    </source>
</evidence>
<reference evidence="11" key="1">
    <citation type="submission" date="2023-06" db="EMBL/GenBank/DDBJ databases">
        <title>Multi-omics analyses reveal the molecular pathogenesis toolkit of Lasiodiplodia hormozganensis, a cross-kingdom pathogen.</title>
        <authorList>
            <person name="Felix C."/>
            <person name="Meneses R."/>
            <person name="Goncalves M.F.M."/>
            <person name="Tilleman L."/>
            <person name="Duarte A.S."/>
            <person name="Jorrin-Novo J.V."/>
            <person name="Van De Peer Y."/>
            <person name="Deforce D."/>
            <person name="Van Nieuwerburgh F."/>
            <person name="Esteves A.C."/>
            <person name="Alves A."/>
        </authorList>
    </citation>
    <scope>NUCLEOTIDE SEQUENCE</scope>
    <source>
        <strain evidence="11">CBS 339.90</strain>
    </source>
</reference>
<comment type="caution">
    <text evidence="11">The sequence shown here is derived from an EMBL/GenBank/DDBJ whole genome shotgun (WGS) entry which is preliminary data.</text>
</comment>
<comment type="similarity">
    <text evidence="2 10">Belongs to the glutamate--cysteine ligase type 3 family.</text>
</comment>
<evidence type="ECO:0000313" key="12">
    <source>
        <dbReference type="Proteomes" id="UP001175001"/>
    </source>
</evidence>
<comment type="pathway">
    <text evidence="1 10">Sulfur metabolism; glutathione biosynthesis; glutathione from L-cysteine and L-glutamate: step 1/2.</text>
</comment>
<keyword evidence="7 10" id="KW-0067">ATP-binding</keyword>
<keyword evidence="12" id="KW-1185">Reference proteome</keyword>
<dbReference type="Pfam" id="PF03074">
    <property type="entry name" value="GCS"/>
    <property type="match status" value="1"/>
</dbReference>
<dbReference type="PANTHER" id="PTHR11164">
    <property type="entry name" value="GLUTAMATE CYSTEINE LIGASE"/>
    <property type="match status" value="1"/>
</dbReference>
<dbReference type="GO" id="GO:0006750">
    <property type="term" value="P:glutathione biosynthetic process"/>
    <property type="evidence" value="ECO:0007669"/>
    <property type="project" value="UniProtKB-UniRule"/>
</dbReference>
<evidence type="ECO:0000256" key="10">
    <source>
        <dbReference type="RuleBase" id="RU367135"/>
    </source>
</evidence>
<keyword evidence="4 10" id="KW-0436">Ligase</keyword>
<sequence length="213" mass="22531">MVARRATIAARLGPSNNALLPFTITTLPRFGTHSDVLASLTTSPALLAAPPRYRAVQHHITTRRGGGANIPPITVPLFIDRNTLTSPDLPPFIVPNNINNPFNPTITNNSGGGATSSNTTGDGATITFHPSEMLLGATQCCLQCTLQASSAAAALRLHDRALAPLGPLMLALSAATPAYRGYLADTDVRWDVLRQLVDDRDEGERRAQGVFGA</sequence>